<dbReference type="GO" id="GO:0005524">
    <property type="term" value="F:ATP binding"/>
    <property type="evidence" value="ECO:0007669"/>
    <property type="project" value="UniProtKB-KW"/>
</dbReference>
<keyword evidence="4" id="KW-0067">ATP-binding</keyword>
<dbReference type="PANTHER" id="PTHR43289">
    <property type="entry name" value="MITOGEN-ACTIVATED PROTEIN KINASE KINASE KINASE 20-RELATED"/>
    <property type="match status" value="1"/>
</dbReference>
<dbReference type="Pfam" id="PF00069">
    <property type="entry name" value="Pkinase"/>
    <property type="match status" value="1"/>
</dbReference>
<evidence type="ECO:0000256" key="3">
    <source>
        <dbReference type="ARBA" id="ARBA00022777"/>
    </source>
</evidence>
<comment type="caution">
    <text evidence="7">The sequence shown here is derived from an EMBL/GenBank/DDBJ whole genome shotgun (WGS) entry which is preliminary data.</text>
</comment>
<dbReference type="CDD" id="cd14014">
    <property type="entry name" value="STKc_PknB_like"/>
    <property type="match status" value="1"/>
</dbReference>
<protein>
    <submittedName>
        <fullName evidence="7">Serine/threonine protein kinase</fullName>
    </submittedName>
</protein>
<keyword evidence="8" id="KW-1185">Reference proteome</keyword>
<dbReference type="AlphaFoldDB" id="A0A401Z106"/>
<evidence type="ECO:0000256" key="4">
    <source>
        <dbReference type="ARBA" id="ARBA00022840"/>
    </source>
</evidence>
<evidence type="ECO:0000313" key="7">
    <source>
        <dbReference type="EMBL" id="GCE00603.1"/>
    </source>
</evidence>
<feature type="region of interest" description="Disordered" evidence="5">
    <location>
        <begin position="321"/>
        <end position="342"/>
    </location>
</feature>
<dbReference type="RefSeq" id="WP_126642324.1">
    <property type="nucleotide sequence ID" value="NZ_BIFH01000041.1"/>
</dbReference>
<evidence type="ECO:0000256" key="2">
    <source>
        <dbReference type="ARBA" id="ARBA00022741"/>
    </source>
</evidence>
<evidence type="ECO:0000256" key="5">
    <source>
        <dbReference type="SAM" id="MobiDB-lite"/>
    </source>
</evidence>
<keyword evidence="3 7" id="KW-0418">Kinase</keyword>
<dbReference type="OrthoDB" id="3454170at2"/>
<gene>
    <name evidence="7" type="ORF">EHYA_08329</name>
</gene>
<dbReference type="SMART" id="SM00220">
    <property type="entry name" value="S_TKc"/>
    <property type="match status" value="1"/>
</dbReference>
<dbReference type="Gene3D" id="1.10.510.10">
    <property type="entry name" value="Transferase(Phosphotransferase) domain 1"/>
    <property type="match status" value="1"/>
</dbReference>
<keyword evidence="7" id="KW-0723">Serine/threonine-protein kinase</keyword>
<keyword evidence="1" id="KW-0808">Transferase</keyword>
<accession>A0A401Z106</accession>
<evidence type="ECO:0000259" key="6">
    <source>
        <dbReference type="PROSITE" id="PS50011"/>
    </source>
</evidence>
<name>A0A401Z106_9ACTN</name>
<organism evidence="7 8">
    <name type="scientific">Embleya hyalina</name>
    <dbReference type="NCBI Taxonomy" id="516124"/>
    <lineage>
        <taxon>Bacteria</taxon>
        <taxon>Bacillati</taxon>
        <taxon>Actinomycetota</taxon>
        <taxon>Actinomycetes</taxon>
        <taxon>Kitasatosporales</taxon>
        <taxon>Streptomycetaceae</taxon>
        <taxon>Embleya</taxon>
    </lineage>
</organism>
<dbReference type="SUPFAM" id="SSF56112">
    <property type="entry name" value="Protein kinase-like (PK-like)"/>
    <property type="match status" value="1"/>
</dbReference>
<feature type="compositionally biased region" description="Low complexity" evidence="5">
    <location>
        <begin position="321"/>
        <end position="333"/>
    </location>
</feature>
<dbReference type="PANTHER" id="PTHR43289:SF34">
    <property type="entry name" value="SERINE_THREONINE-PROTEIN KINASE YBDM-RELATED"/>
    <property type="match status" value="1"/>
</dbReference>
<dbReference type="Gene3D" id="3.30.200.20">
    <property type="entry name" value="Phosphorylase Kinase, domain 1"/>
    <property type="match status" value="1"/>
</dbReference>
<evidence type="ECO:0000313" key="8">
    <source>
        <dbReference type="Proteomes" id="UP000286931"/>
    </source>
</evidence>
<dbReference type="InterPro" id="IPR008271">
    <property type="entry name" value="Ser/Thr_kinase_AS"/>
</dbReference>
<proteinExistence type="predicted"/>
<sequence>MSGPGIEPLHDGDPTWLGPYRLFGRIASGGMGRIYLGRGIDGDLVAVKTLLADGEVSAVNRRRFAREVKIAQQVRAEHTARVLAADPGAERPWMATEYVPAPSLAELVRHAGTLSGSAVRWVARGTVEALVGLHRQGIVHRDVKPQNLLLPAEGPCVIDFGISHAQDLTRTSLSLGTIAFTSPEQARGEESTAASDVYSLGATLFHLAVGRAPYPVGEDTMRLLARVADADVDLTGLPTELAWVIGPCLALEPGDRPTSEEVLSRVAVDLAEAPTAERVVGWLPPRWSALVTEYARHGRDLAMWSWDEDATHTDVDHTADATTDDAATTGAEPPEAPPGRRSRALVRTVRLLMVSILVAIAGFAGIAYWQNERAKEPSSADRAFQALAPGDCLDSTPVAGGWTKRAPRVVDCNLTYAYARVTSVPGVSGGSCPSRPEVIGWLRAFPQGQTFVLCAERLYRVGQCTVGKREGRSITNVQVHEVWDCRTAQLPIGYTELLRIAEYPAAGHECRGPDRDTADSGEYVRYVVRTGEVACLVRL</sequence>
<keyword evidence="2" id="KW-0547">Nucleotide-binding</keyword>
<feature type="domain" description="Protein kinase" evidence="6">
    <location>
        <begin position="20"/>
        <end position="268"/>
    </location>
</feature>
<reference evidence="7 8" key="1">
    <citation type="submission" date="2018-12" db="EMBL/GenBank/DDBJ databases">
        <title>Draft genome sequence of Embleya hyalina NBRC 13850T.</title>
        <authorList>
            <person name="Komaki H."/>
            <person name="Hosoyama A."/>
            <person name="Kimura A."/>
            <person name="Ichikawa N."/>
            <person name="Tamura T."/>
        </authorList>
    </citation>
    <scope>NUCLEOTIDE SEQUENCE [LARGE SCALE GENOMIC DNA]</scope>
    <source>
        <strain evidence="7 8">NBRC 13850</strain>
    </source>
</reference>
<dbReference type="GO" id="GO:0004674">
    <property type="term" value="F:protein serine/threonine kinase activity"/>
    <property type="evidence" value="ECO:0007669"/>
    <property type="project" value="UniProtKB-KW"/>
</dbReference>
<dbReference type="Proteomes" id="UP000286931">
    <property type="component" value="Unassembled WGS sequence"/>
</dbReference>
<dbReference type="PROSITE" id="PS50011">
    <property type="entry name" value="PROTEIN_KINASE_DOM"/>
    <property type="match status" value="1"/>
</dbReference>
<dbReference type="InterPro" id="IPR011009">
    <property type="entry name" value="Kinase-like_dom_sf"/>
</dbReference>
<dbReference type="InterPro" id="IPR000719">
    <property type="entry name" value="Prot_kinase_dom"/>
</dbReference>
<dbReference type="PROSITE" id="PS00108">
    <property type="entry name" value="PROTEIN_KINASE_ST"/>
    <property type="match status" value="1"/>
</dbReference>
<dbReference type="EMBL" id="BIFH01000041">
    <property type="protein sequence ID" value="GCE00603.1"/>
    <property type="molecule type" value="Genomic_DNA"/>
</dbReference>
<evidence type="ECO:0000256" key="1">
    <source>
        <dbReference type="ARBA" id="ARBA00022679"/>
    </source>
</evidence>